<evidence type="ECO:0000256" key="1">
    <source>
        <dbReference type="ARBA" id="ARBA00022679"/>
    </source>
</evidence>
<evidence type="ECO:0000259" key="4">
    <source>
        <dbReference type="PROSITE" id="PS51186"/>
    </source>
</evidence>
<dbReference type="AlphaFoldDB" id="A0A323V6S8"/>
<dbReference type="OrthoDB" id="4946490at2"/>
<evidence type="ECO:0000313" key="8">
    <source>
        <dbReference type="Proteomes" id="UP000580718"/>
    </source>
</evidence>
<dbReference type="RefSeq" id="WP_110552968.1">
    <property type="nucleotide sequence ID" value="NZ_JACIBU010000001.1"/>
</dbReference>
<dbReference type="SUPFAM" id="SSF55729">
    <property type="entry name" value="Acyl-CoA N-acyltransferases (Nat)"/>
    <property type="match status" value="1"/>
</dbReference>
<dbReference type="InterPro" id="IPR000182">
    <property type="entry name" value="GNAT_dom"/>
</dbReference>
<dbReference type="Proteomes" id="UP000580718">
    <property type="component" value="Unassembled WGS sequence"/>
</dbReference>
<dbReference type="Gene3D" id="3.40.630.30">
    <property type="match status" value="1"/>
</dbReference>
<proteinExistence type="inferred from homology"/>
<accession>A0A323V6S8</accession>
<sequence>MPRSLLAAPPGTLADDGVVLRAMTAEDWTLEQALSRDPEVIRWTTHPPHLTEDAARLRMAEVAERARTWTGQRYAVCSPDGEVLGMAALTVERSPEPAVGYALLPAGRGRGMAVAAVRLMTGWLLDAGHPCVRLGMLPDNEASARVAARAGFTDLGVETSPRADGTIAEVRWWERRS</sequence>
<evidence type="ECO:0000313" key="5">
    <source>
        <dbReference type="EMBL" id="MBB3676283.1"/>
    </source>
</evidence>
<dbReference type="GO" id="GO:0016747">
    <property type="term" value="F:acyltransferase activity, transferring groups other than amino-acyl groups"/>
    <property type="evidence" value="ECO:0007669"/>
    <property type="project" value="InterPro"/>
</dbReference>
<reference evidence="5 8" key="2">
    <citation type="submission" date="2020-08" db="EMBL/GenBank/DDBJ databases">
        <title>Sequencing the genomes of 1000 actinobacteria strains.</title>
        <authorList>
            <person name="Klenk H.-P."/>
        </authorList>
    </citation>
    <scope>NUCLEOTIDE SEQUENCE [LARGE SCALE GENOMIC DNA]</scope>
    <source>
        <strain evidence="5 8">DSM 16678</strain>
    </source>
</reference>
<comment type="caution">
    <text evidence="6">The sequence shown here is derived from an EMBL/GenBank/DDBJ whole genome shotgun (WGS) entry which is preliminary data.</text>
</comment>
<comment type="similarity">
    <text evidence="3">Belongs to the acetyltransferase family. RimJ subfamily.</text>
</comment>
<name>A0A323V6S8_9ACTN</name>
<evidence type="ECO:0000256" key="2">
    <source>
        <dbReference type="ARBA" id="ARBA00023315"/>
    </source>
</evidence>
<dbReference type="Proteomes" id="UP000247602">
    <property type="component" value="Unassembled WGS sequence"/>
</dbReference>
<reference evidence="6 7" key="1">
    <citation type="submission" date="2018-06" db="EMBL/GenBank/DDBJ databases">
        <title>Draft genome sequence of Modestobacter versicolor CP153-2.</title>
        <authorList>
            <person name="Gundlapally S.R."/>
        </authorList>
    </citation>
    <scope>NUCLEOTIDE SEQUENCE [LARGE SCALE GENOMIC DNA]</scope>
    <source>
        <strain evidence="6 7">CP153-2</strain>
    </source>
</reference>
<gene>
    <name evidence="6" type="ORF">DMO24_14665</name>
    <name evidence="5" type="ORF">FHX36_002018</name>
</gene>
<dbReference type="InterPro" id="IPR016181">
    <property type="entry name" value="Acyl_CoA_acyltransferase"/>
</dbReference>
<keyword evidence="1 5" id="KW-0808">Transferase</keyword>
<feature type="domain" description="N-acetyltransferase" evidence="4">
    <location>
        <begin position="18"/>
        <end position="174"/>
    </location>
</feature>
<dbReference type="Pfam" id="PF13302">
    <property type="entry name" value="Acetyltransf_3"/>
    <property type="match status" value="1"/>
</dbReference>
<evidence type="ECO:0000313" key="7">
    <source>
        <dbReference type="Proteomes" id="UP000247602"/>
    </source>
</evidence>
<organism evidence="6 7">
    <name type="scientific">Modestobacter versicolor</name>
    <dbReference type="NCBI Taxonomy" id="429133"/>
    <lineage>
        <taxon>Bacteria</taxon>
        <taxon>Bacillati</taxon>
        <taxon>Actinomycetota</taxon>
        <taxon>Actinomycetes</taxon>
        <taxon>Geodermatophilales</taxon>
        <taxon>Geodermatophilaceae</taxon>
        <taxon>Modestobacter</taxon>
    </lineage>
</organism>
<dbReference type="PROSITE" id="PS51186">
    <property type="entry name" value="GNAT"/>
    <property type="match status" value="1"/>
</dbReference>
<dbReference type="PANTHER" id="PTHR43792:SF8">
    <property type="entry name" value="[RIBOSOMAL PROTEIN US5]-ALANINE N-ACETYLTRANSFERASE"/>
    <property type="match status" value="1"/>
</dbReference>
<dbReference type="InterPro" id="IPR051531">
    <property type="entry name" value="N-acetyltransferase"/>
</dbReference>
<evidence type="ECO:0000313" key="6">
    <source>
        <dbReference type="EMBL" id="PZA20587.1"/>
    </source>
</evidence>
<dbReference type="EMBL" id="JACIBU010000001">
    <property type="protein sequence ID" value="MBB3676283.1"/>
    <property type="molecule type" value="Genomic_DNA"/>
</dbReference>
<keyword evidence="7" id="KW-1185">Reference proteome</keyword>
<protein>
    <submittedName>
        <fullName evidence="5">RimJ/RimL family protein N-acetyltransferase</fullName>
    </submittedName>
</protein>
<keyword evidence="2" id="KW-0012">Acyltransferase</keyword>
<dbReference type="EMBL" id="QKNV01000164">
    <property type="protein sequence ID" value="PZA20587.1"/>
    <property type="molecule type" value="Genomic_DNA"/>
</dbReference>
<evidence type="ECO:0000256" key="3">
    <source>
        <dbReference type="ARBA" id="ARBA00038502"/>
    </source>
</evidence>
<dbReference type="PANTHER" id="PTHR43792">
    <property type="entry name" value="GNAT FAMILY, PUTATIVE (AFU_ORTHOLOGUE AFUA_3G00765)-RELATED-RELATED"/>
    <property type="match status" value="1"/>
</dbReference>